<dbReference type="CDD" id="cd02035">
    <property type="entry name" value="ArsA"/>
    <property type="match status" value="1"/>
</dbReference>
<dbReference type="FunFam" id="2.60.40.790:FF:000052">
    <property type="entry name" value="ArsA family ATPase"/>
    <property type="match status" value="1"/>
</dbReference>
<protein>
    <recommendedName>
        <fullName evidence="8">arsenite-transporting ATPase</fullName>
        <ecNumber evidence="8">7.3.2.7</ecNumber>
    </recommendedName>
</protein>
<comment type="function">
    <text evidence="7">Anion-transporting ATPase. Catalyzes the extrusion of arsenite.</text>
</comment>
<evidence type="ECO:0000256" key="1">
    <source>
        <dbReference type="ARBA" id="ARBA00011040"/>
    </source>
</evidence>
<dbReference type="EMBL" id="MRCE01000006">
    <property type="protein sequence ID" value="OKH39032.1"/>
    <property type="molecule type" value="Genomic_DNA"/>
</dbReference>
<dbReference type="Pfam" id="PF02374">
    <property type="entry name" value="ArsA_ATPase"/>
    <property type="match status" value="1"/>
</dbReference>
<evidence type="ECO:0000313" key="11">
    <source>
        <dbReference type="EMBL" id="OKH39032.1"/>
    </source>
</evidence>
<reference evidence="11 12" key="1">
    <citation type="submission" date="2016-11" db="EMBL/GenBank/DDBJ databases">
        <title>Draft Genome Sequences of Nine Cyanobacterial Strains from Diverse Habitats.</title>
        <authorList>
            <person name="Zhu T."/>
            <person name="Hou S."/>
            <person name="Lu X."/>
            <person name="Hess W.R."/>
        </authorList>
    </citation>
    <scope>NUCLEOTIDE SEQUENCE [LARGE SCALE GENOMIC DNA]</scope>
    <source>
        <strain evidence="11 12">IAM M-71</strain>
    </source>
</reference>
<dbReference type="Gene3D" id="3.40.50.300">
    <property type="entry name" value="P-loop containing nucleotide triphosphate hydrolases"/>
    <property type="match status" value="1"/>
</dbReference>
<evidence type="ECO:0000256" key="7">
    <source>
        <dbReference type="ARBA" id="ARBA00059736"/>
    </source>
</evidence>
<dbReference type="AlphaFoldDB" id="A0A1U7IP33"/>
<dbReference type="GO" id="GO:0005524">
    <property type="term" value="F:ATP binding"/>
    <property type="evidence" value="ECO:0007669"/>
    <property type="project" value="UniProtKB-KW"/>
</dbReference>
<organism evidence="11 12">
    <name type="scientific">[Phormidium ambiguum] IAM M-71</name>
    <dbReference type="NCBI Taxonomy" id="454136"/>
    <lineage>
        <taxon>Bacteria</taxon>
        <taxon>Bacillati</taxon>
        <taxon>Cyanobacteriota</taxon>
        <taxon>Cyanophyceae</taxon>
        <taxon>Oscillatoriophycideae</taxon>
        <taxon>Aerosakkonematales</taxon>
        <taxon>Aerosakkonemataceae</taxon>
        <taxon>Floridanema</taxon>
    </lineage>
</organism>
<dbReference type="InterPro" id="IPR008978">
    <property type="entry name" value="HSP20-like_chaperone"/>
</dbReference>
<dbReference type="GO" id="GO:0015446">
    <property type="term" value="F:ATPase-coupled arsenite transmembrane transporter activity"/>
    <property type="evidence" value="ECO:0007669"/>
    <property type="project" value="UniProtKB-EC"/>
</dbReference>
<dbReference type="SUPFAM" id="SSF49764">
    <property type="entry name" value="HSP20-like chaperones"/>
    <property type="match status" value="1"/>
</dbReference>
<dbReference type="Pfam" id="PF17886">
    <property type="entry name" value="ArsA_HSP20"/>
    <property type="match status" value="1"/>
</dbReference>
<evidence type="ECO:0000256" key="8">
    <source>
        <dbReference type="ARBA" id="ARBA00066752"/>
    </source>
</evidence>
<feature type="domain" description="ArsA HSP20-like" evidence="10">
    <location>
        <begin position="328"/>
        <end position="389"/>
    </location>
</feature>
<dbReference type="InterPro" id="IPR027417">
    <property type="entry name" value="P-loop_NTPase"/>
</dbReference>
<evidence type="ECO:0000313" key="12">
    <source>
        <dbReference type="Proteomes" id="UP000185860"/>
    </source>
</evidence>
<dbReference type="NCBIfam" id="TIGR00345">
    <property type="entry name" value="GET3_arsA_TRC40"/>
    <property type="match status" value="1"/>
</dbReference>
<dbReference type="CDD" id="cd00298">
    <property type="entry name" value="ACD_sHsps_p23-like"/>
    <property type="match status" value="1"/>
</dbReference>
<evidence type="ECO:0000256" key="5">
    <source>
        <dbReference type="ARBA" id="ARBA00022967"/>
    </source>
</evidence>
<comment type="catalytic activity">
    <reaction evidence="6">
        <text>arsenite(in) + ATP + H2O = arsenite(out) + ADP + phosphate + H(+)</text>
        <dbReference type="Rhea" id="RHEA:11348"/>
        <dbReference type="ChEBI" id="CHEBI:15377"/>
        <dbReference type="ChEBI" id="CHEBI:15378"/>
        <dbReference type="ChEBI" id="CHEBI:29242"/>
        <dbReference type="ChEBI" id="CHEBI:30616"/>
        <dbReference type="ChEBI" id="CHEBI:43474"/>
        <dbReference type="ChEBI" id="CHEBI:456216"/>
        <dbReference type="EC" id="7.3.2.7"/>
    </reaction>
</comment>
<evidence type="ECO:0000256" key="2">
    <source>
        <dbReference type="ARBA" id="ARBA00022741"/>
    </source>
</evidence>
<dbReference type="RefSeq" id="WP_073592894.1">
    <property type="nucleotide sequence ID" value="NZ_MRCE01000006.1"/>
</dbReference>
<evidence type="ECO:0000259" key="10">
    <source>
        <dbReference type="Pfam" id="PF17886"/>
    </source>
</evidence>
<dbReference type="Proteomes" id="UP000185860">
    <property type="component" value="Unassembled WGS sequence"/>
</dbReference>
<evidence type="ECO:0000259" key="9">
    <source>
        <dbReference type="Pfam" id="PF02374"/>
    </source>
</evidence>
<dbReference type="PANTHER" id="PTHR10803">
    <property type="entry name" value="ARSENICAL PUMP-DRIVING ATPASE ARSENITE-TRANSLOCATING ATPASE"/>
    <property type="match status" value="1"/>
</dbReference>
<evidence type="ECO:0000256" key="6">
    <source>
        <dbReference type="ARBA" id="ARBA00052296"/>
    </source>
</evidence>
<keyword evidence="3" id="KW-0067">ATP-binding</keyword>
<accession>A0A1U7IP33</accession>
<evidence type="ECO:0000256" key="3">
    <source>
        <dbReference type="ARBA" id="ARBA00022840"/>
    </source>
</evidence>
<sequence>MRLILMTGKGGVGKTSVAAATGLRCAELGYRTLVLSTDPAHSLADSFDMELGHEPKPVRPNLWGAELDALVELEQNWGAVKRYITHVLQARGLEGVQAEELAILPGMDEIFGLVRMKRHYDEGEYDVLIIDSAPTGTALRLLSLPEVSGWYMRRFYKPLQGISVALRPLVEPIFRPIAGFSLPDKEVMDAPYEFYQQIEALEKILVDNTQTSVRLVTNPEKMVIKESLRAHAYLSLYNVATDLIVANRILPGEVQDPFFQKWKENQQQYRQEIHENFHPLPVKEVPLFSEEMCGLAALERLKDTLYKDEDPTQVYYQETTVKVVQDRNQYTLELYLPGIAKDQIQLSKTGDELNIRIGNHRRNLVLPQALATLQPSGAKMEEDYLKIKFANAA</sequence>
<feature type="domain" description="ArsA/GET3 Anion-transporting ATPase-like" evidence="9">
    <location>
        <begin position="1"/>
        <end position="307"/>
    </location>
</feature>
<dbReference type="STRING" id="454136.NIES2119_07810"/>
<dbReference type="PANTHER" id="PTHR10803:SF3">
    <property type="entry name" value="ATPASE GET3"/>
    <property type="match status" value="1"/>
</dbReference>
<gene>
    <name evidence="11" type="ORF">NIES2119_07810</name>
</gene>
<dbReference type="InterPro" id="IPR016300">
    <property type="entry name" value="ATPase_ArsA/GET3"/>
</dbReference>
<comment type="similarity">
    <text evidence="1">Belongs to the arsA ATPase family.</text>
</comment>
<dbReference type="OrthoDB" id="9780677at2"/>
<dbReference type="InterPro" id="IPR025723">
    <property type="entry name" value="ArsA/GET3_ATPase-like"/>
</dbReference>
<dbReference type="SUPFAM" id="SSF52540">
    <property type="entry name" value="P-loop containing nucleoside triphosphate hydrolases"/>
    <property type="match status" value="1"/>
</dbReference>
<dbReference type="InterPro" id="IPR040612">
    <property type="entry name" value="ArsA_HSP20-like"/>
</dbReference>
<evidence type="ECO:0000256" key="4">
    <source>
        <dbReference type="ARBA" id="ARBA00022849"/>
    </source>
</evidence>
<keyword evidence="4" id="KW-0059">Arsenical resistance</keyword>
<comment type="caution">
    <text evidence="11">The sequence shown here is derived from an EMBL/GenBank/DDBJ whole genome shotgun (WGS) entry which is preliminary data.</text>
</comment>
<dbReference type="GO" id="GO:0016887">
    <property type="term" value="F:ATP hydrolysis activity"/>
    <property type="evidence" value="ECO:0007669"/>
    <property type="project" value="InterPro"/>
</dbReference>
<name>A0A1U7IP33_9CYAN</name>
<dbReference type="Gene3D" id="2.60.40.790">
    <property type="match status" value="1"/>
</dbReference>
<dbReference type="EC" id="7.3.2.7" evidence="8"/>
<dbReference type="FunFam" id="3.40.50.300:FF:001801">
    <property type="entry name" value="Putative arsenical pump-driving ATPase"/>
    <property type="match status" value="1"/>
</dbReference>
<keyword evidence="5" id="KW-1278">Translocase</keyword>
<proteinExistence type="inferred from homology"/>
<keyword evidence="2" id="KW-0547">Nucleotide-binding</keyword>